<dbReference type="NCBIfam" id="NF003361">
    <property type="entry name" value="PRK04435.1"/>
    <property type="match status" value="1"/>
</dbReference>
<dbReference type="InterPro" id="IPR002912">
    <property type="entry name" value="ACT_dom"/>
</dbReference>
<protein>
    <recommendedName>
        <fullName evidence="1">UPF0735 ACT domain-containing protein JIR001_10620</fullName>
    </recommendedName>
</protein>
<dbReference type="InterPro" id="IPR008310">
    <property type="entry name" value="UPF0735_ACT_dom-cont"/>
</dbReference>
<dbReference type="Gene3D" id="3.30.70.260">
    <property type="match status" value="1"/>
</dbReference>
<evidence type="ECO:0000313" key="3">
    <source>
        <dbReference type="EMBL" id="BCU81279.1"/>
    </source>
</evidence>
<reference evidence="3" key="2">
    <citation type="journal article" date="2021" name="Microbiol. Resour. Announc.">
        <title>Complete Genome Sequence of Polycladomyces abyssicola JIR-001T, Isolated from Hemipelagic Sediment in Deep Seawater.</title>
        <authorList>
            <person name="Tsubouchi T."/>
            <person name="Kaneko Y."/>
        </authorList>
    </citation>
    <scope>NUCLEOTIDE SEQUENCE</scope>
    <source>
        <strain evidence="3">JIR-001</strain>
    </source>
</reference>
<evidence type="ECO:0000259" key="2">
    <source>
        <dbReference type="PROSITE" id="PS51671"/>
    </source>
</evidence>
<dbReference type="CDD" id="cd04888">
    <property type="entry name" value="ACT_PheB-BS"/>
    <property type="match status" value="1"/>
</dbReference>
<dbReference type="PROSITE" id="PS51671">
    <property type="entry name" value="ACT"/>
    <property type="match status" value="1"/>
</dbReference>
<dbReference type="EMBL" id="AP024601">
    <property type="protein sequence ID" value="BCU81279.1"/>
    <property type="molecule type" value="Genomic_DNA"/>
</dbReference>
<dbReference type="PIRSF" id="PIRSF025624">
    <property type="entry name" value="ACT_PheB"/>
    <property type="match status" value="1"/>
</dbReference>
<dbReference type="RefSeq" id="WP_212774538.1">
    <property type="nucleotide sequence ID" value="NZ_AP024601.1"/>
</dbReference>
<dbReference type="KEGG" id="pabs:JIR001_10620"/>
<dbReference type="AlphaFoldDB" id="A0A8D5UFC5"/>
<comment type="similarity">
    <text evidence="1">Belongs to the UPF0735 family.</text>
</comment>
<dbReference type="Proteomes" id="UP000677436">
    <property type="component" value="Chromosome"/>
</dbReference>
<sequence>MGFEADAYYLVKGELLPEAIQKTVEAKQLLAKGEVRTVQEAVERVGLSRSSFYKYKDGIFPFNAMVKSKIVTISLALEHRSGVLSQVLRHLADHGGNVLTIHQTIPLQGVANVTMSVDTVYLNTDVTRLIDGLQELDGVSRAMLVGSGE</sequence>
<evidence type="ECO:0000256" key="1">
    <source>
        <dbReference type="HAMAP-Rule" id="MF_00707"/>
    </source>
</evidence>
<dbReference type="HAMAP" id="MF_00707">
    <property type="entry name" value="UPF0735"/>
    <property type="match status" value="1"/>
</dbReference>
<name>A0A8D5UFC5_9BACL</name>
<organism evidence="3 4">
    <name type="scientific">Polycladomyces abyssicola</name>
    <dbReference type="NCBI Taxonomy" id="1125966"/>
    <lineage>
        <taxon>Bacteria</taxon>
        <taxon>Bacillati</taxon>
        <taxon>Bacillota</taxon>
        <taxon>Bacilli</taxon>
        <taxon>Bacillales</taxon>
        <taxon>Thermoactinomycetaceae</taxon>
        <taxon>Polycladomyces</taxon>
    </lineage>
</organism>
<dbReference type="InterPro" id="IPR045865">
    <property type="entry name" value="ACT-like_dom_sf"/>
</dbReference>
<proteinExistence type="inferred from homology"/>
<feature type="domain" description="ACT" evidence="2">
    <location>
        <begin position="72"/>
        <end position="149"/>
    </location>
</feature>
<evidence type="ECO:0000313" key="4">
    <source>
        <dbReference type="Proteomes" id="UP000677436"/>
    </source>
</evidence>
<keyword evidence="4" id="KW-1185">Reference proteome</keyword>
<gene>
    <name evidence="3" type="primary">yszB</name>
    <name evidence="3" type="ORF">JIR001_10620</name>
</gene>
<dbReference type="SUPFAM" id="SSF55021">
    <property type="entry name" value="ACT-like"/>
    <property type="match status" value="1"/>
</dbReference>
<accession>A0A8D5UFC5</accession>
<reference evidence="3" key="1">
    <citation type="journal article" date="2013" name="Int. J. Syst. Evol. Microbiol.">
        <title>Polycladomyces abyssicola gen. nov., sp. nov., a thermophilic filamentous bacterium isolated from hemipelagic sediment.</title>
        <authorList>
            <person name="Tsubouchi T."/>
            <person name="Shimane Y."/>
            <person name="Mori K."/>
            <person name="Usui K."/>
            <person name="Hiraki T."/>
            <person name="Tame A."/>
            <person name="Uematsu K."/>
            <person name="Maruyama T."/>
            <person name="Hatada Y."/>
        </authorList>
    </citation>
    <scope>NUCLEOTIDE SEQUENCE</scope>
    <source>
        <strain evidence="3">JIR-001</strain>
    </source>
</reference>